<evidence type="ECO:0000313" key="6">
    <source>
        <dbReference type="Proteomes" id="UP001242995"/>
    </source>
</evidence>
<accession>A0AAW8DEH2</accession>
<evidence type="ECO:0000313" key="4">
    <source>
        <dbReference type="EMBL" id="MDQ0182269.1"/>
    </source>
</evidence>
<dbReference type="Proteomes" id="UP001242995">
    <property type="component" value="Unassembled WGS sequence"/>
</dbReference>
<dbReference type="EMBL" id="JAUSRG010000010">
    <property type="protein sequence ID" value="MDP9906173.1"/>
    <property type="molecule type" value="Genomic_DNA"/>
</dbReference>
<dbReference type="InterPro" id="IPR050534">
    <property type="entry name" value="Coronavir_polyprotein_1ab"/>
</dbReference>
<dbReference type="EMBL" id="JAUSTF010000010">
    <property type="protein sequence ID" value="MDQ0182269.1"/>
    <property type="molecule type" value="Genomic_DNA"/>
</dbReference>
<evidence type="ECO:0000313" key="3">
    <source>
        <dbReference type="EMBL" id="MDP9906173.1"/>
    </source>
</evidence>
<dbReference type="Gene3D" id="3.40.50.300">
    <property type="entry name" value="P-loop containing nucleotide triphosphate hydrolases"/>
    <property type="match status" value="2"/>
</dbReference>
<evidence type="ECO:0000259" key="2">
    <source>
        <dbReference type="Pfam" id="PF08751"/>
    </source>
</evidence>
<dbReference type="SUPFAM" id="SSF55464">
    <property type="entry name" value="Origin of replication-binding domain, RBD-like"/>
    <property type="match status" value="1"/>
</dbReference>
<keyword evidence="5" id="KW-1185">Reference proteome</keyword>
<organism evidence="3 6">
    <name type="scientific">Arthrobacter bambusae</name>
    <dbReference type="NCBI Taxonomy" id="1338426"/>
    <lineage>
        <taxon>Bacteria</taxon>
        <taxon>Bacillati</taxon>
        <taxon>Actinomycetota</taxon>
        <taxon>Actinomycetes</taxon>
        <taxon>Micrococcales</taxon>
        <taxon>Micrococcaceae</taxon>
        <taxon>Arthrobacter</taxon>
    </lineage>
</organism>
<feature type="region of interest" description="Disordered" evidence="1">
    <location>
        <begin position="94"/>
        <end position="118"/>
    </location>
</feature>
<dbReference type="InterPro" id="IPR027417">
    <property type="entry name" value="P-loop_NTPase"/>
</dbReference>
<dbReference type="AlphaFoldDB" id="A0AAW8DEH2"/>
<dbReference type="NCBIfam" id="NF041492">
    <property type="entry name" value="MobF"/>
    <property type="match status" value="1"/>
</dbReference>
<dbReference type="SUPFAM" id="SSF52540">
    <property type="entry name" value="P-loop containing nucleoside triphosphate hydrolases"/>
    <property type="match status" value="2"/>
</dbReference>
<dbReference type="Pfam" id="PF13604">
    <property type="entry name" value="AAA_30"/>
    <property type="match status" value="1"/>
</dbReference>
<evidence type="ECO:0000313" key="5">
    <source>
        <dbReference type="Proteomes" id="UP001230951"/>
    </source>
</evidence>
<dbReference type="Pfam" id="PF08751">
    <property type="entry name" value="TrwC"/>
    <property type="match status" value="1"/>
</dbReference>
<dbReference type="Proteomes" id="UP001230951">
    <property type="component" value="Unassembled WGS sequence"/>
</dbReference>
<dbReference type="RefSeq" id="WP_306972610.1">
    <property type="nucleotide sequence ID" value="NZ_JAUSSX010000008.1"/>
</dbReference>
<evidence type="ECO:0000256" key="1">
    <source>
        <dbReference type="SAM" id="MobiDB-lite"/>
    </source>
</evidence>
<comment type="caution">
    <text evidence="3">The sequence shown here is derived from an EMBL/GenBank/DDBJ whole genome shotgun (WGS) entry which is preliminary data.</text>
</comment>
<protein>
    <submittedName>
        <fullName evidence="3">Conjugative relaxase-like TrwC/TraI family protein</fullName>
    </submittedName>
</protein>
<sequence length="1204" mass="130537">MPGLRLPALRGCSRGIAVTMSIARLSADAGVKYLLKTTAHGDVTVRNLTDYYTTSGNPPGTWLGAGMDGIGLAPGTVLTDDSARAVFEGALHPVTGEPLGRRHGQRATVPAGPGPKTGTSARYPVAGFDLTFSVPKSVSVLWALSPQAVRDRVLAAHHRALRDTLVWLECRAIGTRTGRNGVAHVPVRGAIAAAFDHWESRAGDPQLHTHLVIANRVQRTSDGAWTTLDSRTLYKAVVAASEHYNGLLFDELRRSLGTETELRAPASAERNPSRELSGVDAGLITEFSARARVIELEKDRLVRLWKLEHGRNPSDATVLKLRQQATLSTRTAKDAQSVPLAERLTSWRRRAEGLGCTPERLITATVEQSRTRPLTGADLSPEWRQVTGQLVMNLVAQKRATWNRWNLLAEAERVCADLRMANPAERAAMIEALADSTQTFSVPLNDYRYIAPDNARADLAADGHTVFDPLTDQVFTSARILADEEAIMAASHATDAPGLEPWDAVTAATATPDSGEPVLFADQQDAAIQVLSSRRRLDALTGPAGAGKTATMKAVSDAWQQVHGPGSVVALAPAAVSADVLGDALGLGAENVTKWLYESNGPGAANRARRYLLAEHALEHHLDTGPIQRRQRQAAQVLAAVSAEQSRWQLRPGQLVIIDEASMVPTYQLAALTGMAAAAGAKMVLVGDPAQLDSIDAGGMLGWLDRTGRAVRLTSLHRFTHAWESAASLQLRAGNWDGVLEYERHGRIVAGTDGRMIESAYAGWAADEKAGLASILIAPDNDTVTVLNRRAQEDRAATGAVDTRHTVPLADGLTAGCGDVILARRNDRRIRDSLGGFIRNGTLLTITAHPTEAGTVSCVRKDTGATINLDRSYLSGFTELGYATTAHRSQGITVDTGHIVVTEGRLTRELFYVGMTRGRTTNTAYVVEPDTDADERIDPIGLPGWPEILGQVLAAEGAEHTAHETRQELQDSTDTLHQLAAEHDYLTQIAADEDLTDFLTTNSPGSARDLRRSPAWGPAVAAWKRLAAHDRNLAEREVLNAMTPRGGVRDLTAIIHNRLRAAANLHGAPEGLLRCPGNRPDLSNLVTQVEQRIRNRAKLVAAHIPTSQEPWVQALASQLRNIPDPDRRRRTLREILIYRDRWAITDNTNPLGTPVSWEEPDMQNQRQRLQTKLSPVIHPRTGPATENVHPYQPSHSTRDMGLRI</sequence>
<dbReference type="InterPro" id="IPR014862">
    <property type="entry name" value="TrwC"/>
</dbReference>
<proteinExistence type="predicted"/>
<dbReference type="PANTHER" id="PTHR43788">
    <property type="entry name" value="DNA2/NAM7 HELICASE FAMILY MEMBER"/>
    <property type="match status" value="1"/>
</dbReference>
<gene>
    <name evidence="3" type="ORF">J2S90_003152</name>
    <name evidence="4" type="ORF">J2S93_003716</name>
</gene>
<feature type="region of interest" description="Disordered" evidence="1">
    <location>
        <begin position="1181"/>
        <end position="1204"/>
    </location>
</feature>
<feature type="domain" description="TrwC relaxase" evidence="2">
    <location>
        <begin position="28"/>
        <end position="352"/>
    </location>
</feature>
<reference evidence="3 5" key="1">
    <citation type="submission" date="2023-07" db="EMBL/GenBank/DDBJ databases">
        <title>Sorghum-associated microbial communities from plants grown in Nebraska, USA.</title>
        <authorList>
            <person name="Schachtman D."/>
        </authorList>
    </citation>
    <scope>NUCLEOTIDE SEQUENCE</scope>
    <source>
        <strain evidence="3">DS1006</strain>
        <strain evidence="4 5">DS1016</strain>
    </source>
</reference>
<dbReference type="CDD" id="cd18809">
    <property type="entry name" value="SF1_C_RecD"/>
    <property type="match status" value="1"/>
</dbReference>
<name>A0AAW8DEH2_9MICC</name>